<organism evidence="2 3">
    <name type="scientific">Trichoderma aggressivum f. europaeum</name>
    <dbReference type="NCBI Taxonomy" id="173218"/>
    <lineage>
        <taxon>Eukaryota</taxon>
        <taxon>Fungi</taxon>
        <taxon>Dikarya</taxon>
        <taxon>Ascomycota</taxon>
        <taxon>Pezizomycotina</taxon>
        <taxon>Sordariomycetes</taxon>
        <taxon>Hypocreomycetidae</taxon>
        <taxon>Hypocreales</taxon>
        <taxon>Hypocreaceae</taxon>
        <taxon>Trichoderma</taxon>
    </lineage>
</organism>
<evidence type="ECO:0000313" key="2">
    <source>
        <dbReference type="EMBL" id="KAK4077525.1"/>
    </source>
</evidence>
<sequence>MHGMGNNNCMKMHLLPTPPPPPSYDDFQWISNEYYRFGHKPHHHLPSARDQQSFTDQEKSPLHWPKSCRLLRAITIAAQDRRVAGHQGPREGGQRKRPSSWQGLPWHNTRPFGFSSFSACPAALPVFNGAPDGTPTCRGADTHPDGHADDGPPVQTGAHVGAQMNAWMGSTTWLASDRTTAAATPNPISSRHPIYIGASKSTNIHRHPPAHAGDAVAGRGIEISDSSQPAGWQRDPEAMQEDGSPALAAPQPLHPLPMYHPAAGPMRPHTASWWNGSWAAITAFPRAQPSYAGALLGRPRRRAGHIKSHFAGWRVLHPRR</sequence>
<accession>A0AAE1IGZ0</accession>
<dbReference type="AlphaFoldDB" id="A0AAE1IGZ0"/>
<evidence type="ECO:0000313" key="3">
    <source>
        <dbReference type="Proteomes" id="UP001273209"/>
    </source>
</evidence>
<feature type="region of interest" description="Disordered" evidence="1">
    <location>
        <begin position="80"/>
        <end position="105"/>
    </location>
</feature>
<reference evidence="2" key="1">
    <citation type="submission" date="2023-11" db="EMBL/GenBank/DDBJ databases">
        <title>The genome sequences of three competitors of mushroom-forming fungi.</title>
        <authorList>
            <person name="Beijen E."/>
            <person name="Ohm R.A."/>
        </authorList>
    </citation>
    <scope>NUCLEOTIDE SEQUENCE</scope>
    <source>
        <strain evidence="2">CBS 100526</strain>
    </source>
</reference>
<dbReference type="RefSeq" id="XP_062757360.1">
    <property type="nucleotide sequence ID" value="XM_062898195.1"/>
</dbReference>
<feature type="compositionally biased region" description="Basic and acidic residues" evidence="1">
    <location>
        <begin position="80"/>
        <end position="94"/>
    </location>
</feature>
<gene>
    <name evidence="2" type="ORF">Triagg1_3857</name>
</gene>
<proteinExistence type="predicted"/>
<name>A0AAE1IGZ0_9HYPO</name>
<feature type="region of interest" description="Disordered" evidence="1">
    <location>
        <begin position="225"/>
        <end position="248"/>
    </location>
</feature>
<evidence type="ECO:0000256" key="1">
    <source>
        <dbReference type="SAM" id="MobiDB-lite"/>
    </source>
</evidence>
<feature type="region of interest" description="Disordered" evidence="1">
    <location>
        <begin position="42"/>
        <end position="61"/>
    </location>
</feature>
<keyword evidence="3" id="KW-1185">Reference proteome</keyword>
<protein>
    <submittedName>
        <fullName evidence="2">Uncharacterized protein</fullName>
    </submittedName>
</protein>
<dbReference type="EMBL" id="JAWRVG010000011">
    <property type="protein sequence ID" value="KAK4077525.1"/>
    <property type="molecule type" value="Genomic_DNA"/>
</dbReference>
<dbReference type="Proteomes" id="UP001273209">
    <property type="component" value="Unassembled WGS sequence"/>
</dbReference>
<dbReference type="GeneID" id="87918100"/>
<comment type="caution">
    <text evidence="2">The sequence shown here is derived from an EMBL/GenBank/DDBJ whole genome shotgun (WGS) entry which is preliminary data.</text>
</comment>